<dbReference type="Proteomes" id="UP000683511">
    <property type="component" value="Chromosome"/>
</dbReference>
<dbReference type="EMBL" id="CP021056">
    <property type="protein sequence ID" value="QXE22253.1"/>
    <property type="molecule type" value="Genomic_DNA"/>
</dbReference>
<evidence type="ECO:0000313" key="2">
    <source>
        <dbReference type="Proteomes" id="UP000683511"/>
    </source>
</evidence>
<gene>
    <name evidence="1" type="ORF">B6N60_00935</name>
</gene>
<dbReference type="AlphaFoldDB" id="A0A975T6C2"/>
<name>A0A975T6C2_9NOST</name>
<keyword evidence="2" id="KW-1185">Reference proteome</keyword>
<organism evidence="1 2">
    <name type="scientific">Richelia sinica FACHB-800</name>
    <dbReference type="NCBI Taxonomy" id="1357546"/>
    <lineage>
        <taxon>Bacteria</taxon>
        <taxon>Bacillati</taxon>
        <taxon>Cyanobacteriota</taxon>
        <taxon>Cyanophyceae</taxon>
        <taxon>Nostocales</taxon>
        <taxon>Nostocaceae</taxon>
        <taxon>Richelia</taxon>
    </lineage>
</organism>
<sequence length="44" mass="5156">MEPGGWELVPRLPVYPQFDDWLTGDLGQQVKKYRMKINAQANQH</sequence>
<dbReference type="KEGG" id="rsin:B6N60_00935"/>
<reference evidence="1" key="1">
    <citation type="submission" date="2017-04" db="EMBL/GenBank/DDBJ databases">
        <title>Genome deletions in a multicellular cyanobacterial endosymbiont for morphological adaptation in marine diatoms.</title>
        <authorList>
            <person name="Wang Y."/>
            <person name="Gao H."/>
            <person name="Li R."/>
            <person name="Xu X."/>
        </authorList>
    </citation>
    <scope>NUCLEOTIDE SEQUENCE</scope>
    <source>
        <strain evidence="1">FACHB 800</strain>
    </source>
</reference>
<evidence type="ECO:0000313" key="1">
    <source>
        <dbReference type="EMBL" id="QXE22253.1"/>
    </source>
</evidence>
<accession>A0A975T6C2</accession>
<proteinExistence type="predicted"/>
<protein>
    <submittedName>
        <fullName evidence="1">Uncharacterized protein</fullName>
    </submittedName>
</protein>